<dbReference type="RefSeq" id="WP_137098705.1">
    <property type="nucleotide sequence ID" value="NZ_CP039865.1"/>
</dbReference>
<protein>
    <submittedName>
        <fullName evidence="7">Branched-chain amino acid ABC transporter permease</fullName>
    </submittedName>
</protein>
<gene>
    <name evidence="7" type="ORF">E8L99_06095</name>
</gene>
<feature type="transmembrane region" description="Helical" evidence="6">
    <location>
        <begin position="173"/>
        <end position="192"/>
    </location>
</feature>
<feature type="transmembrane region" description="Helical" evidence="6">
    <location>
        <begin position="223"/>
        <end position="244"/>
    </location>
</feature>
<dbReference type="Proteomes" id="UP000298588">
    <property type="component" value="Chromosome"/>
</dbReference>
<organism evidence="7 8">
    <name type="scientific">Phreatobacter aquaticus</name>
    <dbReference type="NCBI Taxonomy" id="2570229"/>
    <lineage>
        <taxon>Bacteria</taxon>
        <taxon>Pseudomonadati</taxon>
        <taxon>Pseudomonadota</taxon>
        <taxon>Alphaproteobacteria</taxon>
        <taxon>Hyphomicrobiales</taxon>
        <taxon>Phreatobacteraceae</taxon>
        <taxon>Phreatobacter</taxon>
    </lineage>
</organism>
<dbReference type="KEGG" id="paqt:E8L99_06095"/>
<proteinExistence type="predicted"/>
<evidence type="ECO:0000313" key="7">
    <source>
        <dbReference type="EMBL" id="QCK85371.1"/>
    </source>
</evidence>
<evidence type="ECO:0000256" key="1">
    <source>
        <dbReference type="ARBA" id="ARBA00004651"/>
    </source>
</evidence>
<evidence type="ECO:0000256" key="3">
    <source>
        <dbReference type="ARBA" id="ARBA00022692"/>
    </source>
</evidence>
<keyword evidence="2" id="KW-1003">Cell membrane</keyword>
<evidence type="ECO:0000313" key="8">
    <source>
        <dbReference type="Proteomes" id="UP000298588"/>
    </source>
</evidence>
<dbReference type="PANTHER" id="PTHR30482:SF5">
    <property type="entry name" value="ABC TRANSPORTER PERMEASE PROTEIN"/>
    <property type="match status" value="1"/>
</dbReference>
<dbReference type="PANTHER" id="PTHR30482">
    <property type="entry name" value="HIGH-AFFINITY BRANCHED-CHAIN AMINO ACID TRANSPORT SYSTEM PERMEASE"/>
    <property type="match status" value="1"/>
</dbReference>
<evidence type="ECO:0000256" key="6">
    <source>
        <dbReference type="SAM" id="Phobius"/>
    </source>
</evidence>
<dbReference type="GO" id="GO:0015658">
    <property type="term" value="F:branched-chain amino acid transmembrane transporter activity"/>
    <property type="evidence" value="ECO:0007669"/>
    <property type="project" value="InterPro"/>
</dbReference>
<feature type="transmembrane region" description="Helical" evidence="6">
    <location>
        <begin position="58"/>
        <end position="85"/>
    </location>
</feature>
<dbReference type="InterPro" id="IPR001851">
    <property type="entry name" value="ABC_transp_permease"/>
</dbReference>
<sequence length="349" mass="36971">MLPTGIHFESYAAETRVLKTLRSRIWASALALGLLCAPLFAGAYLLGVASEMFITLMAVYGLYVTVGMAGQINIAQSAFVGIGAFAAAKLSSYGQPVFVVIPLAALAAGCVSILFALPAVRVKGLYLALTTLAAQAMFPIVIYALPASWLGGLAGMPVEPLTLFGADLGTPTGFYYFTLALVALLTISAFRLQHSRFGRAMMAVRDNDIAAEVMGIPVMRVKLMAFFVGSLFAGVAGACLAYFLQFVTAASFTLFASVWYLGMLIVGGLHSRLGPILGVVFITVLQEGLHKVANTLMQAGSGSGGMLFALTSIILGGCILLALIFEPRGLAHRWAVLRNAFQIWPFPRN</sequence>
<evidence type="ECO:0000256" key="4">
    <source>
        <dbReference type="ARBA" id="ARBA00022989"/>
    </source>
</evidence>
<evidence type="ECO:0000256" key="2">
    <source>
        <dbReference type="ARBA" id="ARBA00022475"/>
    </source>
</evidence>
<feature type="transmembrane region" description="Helical" evidence="6">
    <location>
        <begin position="305"/>
        <end position="325"/>
    </location>
</feature>
<feature type="transmembrane region" description="Helical" evidence="6">
    <location>
        <begin position="97"/>
        <end position="117"/>
    </location>
</feature>
<keyword evidence="3 6" id="KW-0812">Transmembrane</keyword>
<comment type="subcellular location">
    <subcellularLocation>
        <location evidence="1">Cell membrane</location>
        <topology evidence="1">Multi-pass membrane protein</topology>
    </subcellularLocation>
</comment>
<keyword evidence="5 6" id="KW-0472">Membrane</keyword>
<dbReference type="OrthoDB" id="9814461at2"/>
<dbReference type="Pfam" id="PF02653">
    <property type="entry name" value="BPD_transp_2"/>
    <property type="match status" value="1"/>
</dbReference>
<dbReference type="CDD" id="cd06581">
    <property type="entry name" value="TM_PBP1_LivM_like"/>
    <property type="match status" value="1"/>
</dbReference>
<feature type="transmembrane region" description="Helical" evidence="6">
    <location>
        <begin position="25"/>
        <end position="46"/>
    </location>
</feature>
<dbReference type="AlphaFoldDB" id="A0A4D7QFE6"/>
<reference evidence="7 8" key="1">
    <citation type="submission" date="2019-04" db="EMBL/GenBank/DDBJ databases">
        <title>Phreatobacter aquaticus sp. nov.</title>
        <authorList>
            <person name="Choi A."/>
            <person name="Baek K."/>
        </authorList>
    </citation>
    <scope>NUCLEOTIDE SEQUENCE [LARGE SCALE GENOMIC DNA]</scope>
    <source>
        <strain evidence="7 8">NMCR1094</strain>
    </source>
</reference>
<evidence type="ECO:0000256" key="5">
    <source>
        <dbReference type="ARBA" id="ARBA00023136"/>
    </source>
</evidence>
<dbReference type="InterPro" id="IPR043428">
    <property type="entry name" value="LivM-like"/>
</dbReference>
<dbReference type="EMBL" id="CP039865">
    <property type="protein sequence ID" value="QCK85371.1"/>
    <property type="molecule type" value="Genomic_DNA"/>
</dbReference>
<keyword evidence="4 6" id="KW-1133">Transmembrane helix</keyword>
<feature type="transmembrane region" description="Helical" evidence="6">
    <location>
        <begin position="124"/>
        <end position="145"/>
    </location>
</feature>
<name>A0A4D7QFE6_9HYPH</name>
<accession>A0A4D7QFE6</accession>
<dbReference type="GO" id="GO:0005886">
    <property type="term" value="C:plasma membrane"/>
    <property type="evidence" value="ECO:0007669"/>
    <property type="project" value="UniProtKB-SubCell"/>
</dbReference>
<keyword evidence="8" id="KW-1185">Reference proteome</keyword>